<protein>
    <recommendedName>
        <fullName evidence="2">SnoaL-like domain-containing protein</fullName>
    </recommendedName>
</protein>
<evidence type="ECO:0000256" key="1">
    <source>
        <dbReference type="SAM" id="MobiDB-lite"/>
    </source>
</evidence>
<dbReference type="AlphaFoldDB" id="A0A4Z0H6D2"/>
<dbReference type="InterPro" id="IPR032710">
    <property type="entry name" value="NTF2-like_dom_sf"/>
</dbReference>
<evidence type="ECO:0000313" key="3">
    <source>
        <dbReference type="EMBL" id="TGB05577.1"/>
    </source>
</evidence>
<keyword evidence="4" id="KW-1185">Reference proteome</keyword>
<proteinExistence type="predicted"/>
<dbReference type="RefSeq" id="WP_135340345.1">
    <property type="nucleotide sequence ID" value="NZ_JBHLTX010000064.1"/>
</dbReference>
<comment type="caution">
    <text evidence="3">The sequence shown here is derived from an EMBL/GenBank/DDBJ whole genome shotgun (WGS) entry which is preliminary data.</text>
</comment>
<dbReference type="EMBL" id="SRID01000186">
    <property type="protein sequence ID" value="TGB05577.1"/>
    <property type="molecule type" value="Genomic_DNA"/>
</dbReference>
<dbReference type="Pfam" id="PF12680">
    <property type="entry name" value="SnoaL_2"/>
    <property type="match status" value="1"/>
</dbReference>
<reference evidence="3 4" key="1">
    <citation type="submission" date="2019-03" db="EMBL/GenBank/DDBJ databases">
        <authorList>
            <person name="Gonzalez-Pimentel J.L."/>
        </authorList>
    </citation>
    <scope>NUCLEOTIDE SEQUENCE [LARGE SCALE GENOMIC DNA]</scope>
    <source>
        <strain evidence="3 4">JCM 31289</strain>
    </source>
</reference>
<dbReference type="InterPro" id="IPR037401">
    <property type="entry name" value="SnoaL-like"/>
</dbReference>
<dbReference type="Gene3D" id="3.10.450.50">
    <property type="match status" value="1"/>
</dbReference>
<evidence type="ECO:0000259" key="2">
    <source>
        <dbReference type="Pfam" id="PF12680"/>
    </source>
</evidence>
<feature type="domain" description="SnoaL-like" evidence="2">
    <location>
        <begin position="13"/>
        <end position="108"/>
    </location>
</feature>
<gene>
    <name evidence="3" type="ORF">E4099_19285</name>
</gene>
<dbReference type="Proteomes" id="UP000297948">
    <property type="component" value="Unassembled WGS sequence"/>
</dbReference>
<dbReference type="OrthoDB" id="119146at2"/>
<feature type="compositionally biased region" description="Low complexity" evidence="1">
    <location>
        <begin position="136"/>
        <end position="157"/>
    </location>
</feature>
<evidence type="ECO:0000313" key="4">
    <source>
        <dbReference type="Proteomes" id="UP000297948"/>
    </source>
</evidence>
<name>A0A4Z0H6D2_9ACTN</name>
<organism evidence="3 4">
    <name type="scientific">Streptomyces palmae</name>
    <dbReference type="NCBI Taxonomy" id="1701085"/>
    <lineage>
        <taxon>Bacteria</taxon>
        <taxon>Bacillati</taxon>
        <taxon>Actinomycetota</taxon>
        <taxon>Actinomycetes</taxon>
        <taxon>Kitasatosporales</taxon>
        <taxon>Streptomycetaceae</taxon>
        <taxon>Streptomyces</taxon>
    </lineage>
</organism>
<accession>A0A4Z0H6D2</accession>
<sequence>MPDEATRRMMPLEYSRLLNSGDVEGVVNLFTEDVVFEDPVGRPPLLGREALRNHLFWAVEGRVYEEPGRPVTSMDERYVVTPATVRLYAPEEMVFRIVAITELDENGRGTHVRAFWGLTDMTMKPAPKTEDGVGSRPDAAPGTPGGADAAEAAARPA</sequence>
<dbReference type="SUPFAM" id="SSF54427">
    <property type="entry name" value="NTF2-like"/>
    <property type="match status" value="1"/>
</dbReference>
<feature type="region of interest" description="Disordered" evidence="1">
    <location>
        <begin position="123"/>
        <end position="157"/>
    </location>
</feature>